<evidence type="ECO:0000259" key="2">
    <source>
        <dbReference type="Pfam" id="PF26168"/>
    </source>
</evidence>
<dbReference type="Proteomes" id="UP000447434">
    <property type="component" value="Chromosome 21"/>
</dbReference>
<dbReference type="PANTHER" id="PTHR48044">
    <property type="entry name" value="GLYCOSYLTRANSFERASE"/>
    <property type="match status" value="1"/>
</dbReference>
<proteinExistence type="inferred from homology"/>
<sequence>MHLSHKIQVHYVSTTTHNLQAKIRVHGLDPNSISNIHFHSFKVPHFASPPPNPNAEINFPSHLTPSFDASSHLREPVAALVQSLSCIARKVIVIYDSLMRYVVQDVQNISNMGKPALEKPVLIPEELASIEGCFTTQFMDFMNAQNEFHRFNDGNIFNTTRIAVGLEQSKQKFIWVIRDVDKGDIFDEDGVRKHEVPQGFEERVKGMGLVVREWAPQLEILSHPSTGGFMIHCGWNSCTRMGNENRTDGTCPNPTRI</sequence>
<dbReference type="Pfam" id="PF26168">
    <property type="entry name" value="Glyco_transf_N"/>
    <property type="match status" value="1"/>
</dbReference>
<dbReference type="GO" id="GO:0008194">
    <property type="term" value="F:UDP-glycosyltransferase activity"/>
    <property type="evidence" value="ECO:0007669"/>
    <property type="project" value="InterPro"/>
</dbReference>
<evidence type="ECO:0000313" key="4">
    <source>
        <dbReference type="Proteomes" id="UP000447434"/>
    </source>
</evidence>
<name>A0A6A4NR92_LUPAL</name>
<dbReference type="InterPro" id="IPR058980">
    <property type="entry name" value="Glyco_transf_N"/>
</dbReference>
<gene>
    <name evidence="3" type="ORF">Lalb_Chr21g0316541</name>
</gene>
<dbReference type="PANTHER" id="PTHR48044:SF22">
    <property type="entry name" value="GLYCOSYLTRANSFERASE"/>
    <property type="match status" value="1"/>
</dbReference>
<dbReference type="Gene3D" id="3.40.50.2000">
    <property type="entry name" value="Glycogen Phosphorylase B"/>
    <property type="match status" value="2"/>
</dbReference>
<dbReference type="GO" id="GO:1901135">
    <property type="term" value="P:carbohydrate derivative metabolic process"/>
    <property type="evidence" value="ECO:0007669"/>
    <property type="project" value="UniProtKB-ARBA"/>
</dbReference>
<dbReference type="SUPFAM" id="SSF53756">
    <property type="entry name" value="UDP-Glycosyltransferase/glycogen phosphorylase"/>
    <property type="match status" value="1"/>
</dbReference>
<evidence type="ECO:0000256" key="1">
    <source>
        <dbReference type="ARBA" id="ARBA00009995"/>
    </source>
</evidence>
<keyword evidence="3" id="KW-0808">Transferase</keyword>
<accession>A0A6A4NR92</accession>
<keyword evidence="4" id="KW-1185">Reference proteome</keyword>
<comment type="caution">
    <text evidence="3">The sequence shown here is derived from an EMBL/GenBank/DDBJ whole genome shotgun (WGS) entry which is preliminary data.</text>
</comment>
<dbReference type="AlphaFoldDB" id="A0A6A4NR92"/>
<reference evidence="4" key="1">
    <citation type="journal article" date="2020" name="Nat. Commun.">
        <title>Genome sequence of the cluster root forming white lupin.</title>
        <authorList>
            <person name="Hufnagel B."/>
            <person name="Marques A."/>
            <person name="Soriano A."/>
            <person name="Marques L."/>
            <person name="Divol F."/>
            <person name="Doumas P."/>
            <person name="Sallet E."/>
            <person name="Mancinotti D."/>
            <person name="Carrere S."/>
            <person name="Marande W."/>
            <person name="Arribat S."/>
            <person name="Keller J."/>
            <person name="Huneau C."/>
            <person name="Blein T."/>
            <person name="Aime D."/>
            <person name="Laguerre M."/>
            <person name="Taylor J."/>
            <person name="Schubert V."/>
            <person name="Nelson M."/>
            <person name="Geu-Flores F."/>
            <person name="Crespi M."/>
            <person name="Gallardo-Guerrero K."/>
            <person name="Delaux P.-M."/>
            <person name="Salse J."/>
            <person name="Berges H."/>
            <person name="Guyot R."/>
            <person name="Gouzy J."/>
            <person name="Peret B."/>
        </authorList>
    </citation>
    <scope>NUCLEOTIDE SEQUENCE [LARGE SCALE GENOMIC DNA]</scope>
    <source>
        <strain evidence="4">cv. Amiga</strain>
    </source>
</reference>
<organism evidence="3 4">
    <name type="scientific">Lupinus albus</name>
    <name type="common">White lupine</name>
    <name type="synonym">Lupinus termis</name>
    <dbReference type="NCBI Taxonomy" id="3870"/>
    <lineage>
        <taxon>Eukaryota</taxon>
        <taxon>Viridiplantae</taxon>
        <taxon>Streptophyta</taxon>
        <taxon>Embryophyta</taxon>
        <taxon>Tracheophyta</taxon>
        <taxon>Spermatophyta</taxon>
        <taxon>Magnoliopsida</taxon>
        <taxon>eudicotyledons</taxon>
        <taxon>Gunneridae</taxon>
        <taxon>Pentapetalae</taxon>
        <taxon>rosids</taxon>
        <taxon>fabids</taxon>
        <taxon>Fabales</taxon>
        <taxon>Fabaceae</taxon>
        <taxon>Papilionoideae</taxon>
        <taxon>50 kb inversion clade</taxon>
        <taxon>genistoids sensu lato</taxon>
        <taxon>core genistoids</taxon>
        <taxon>Genisteae</taxon>
        <taxon>Lupinus</taxon>
    </lineage>
</organism>
<comment type="similarity">
    <text evidence="1">Belongs to the UDP-glycosyltransferase family.</text>
</comment>
<protein>
    <submittedName>
        <fullName evidence="3">Putative trans-zeatin O-beta-D-glucosyltransferase</fullName>
    </submittedName>
</protein>
<dbReference type="EMBL" id="WOCE01000021">
    <property type="protein sequence ID" value="KAE9590144.1"/>
    <property type="molecule type" value="Genomic_DNA"/>
</dbReference>
<feature type="domain" description="Glycosyltransferase N-terminal" evidence="2">
    <location>
        <begin position="4"/>
        <end position="162"/>
    </location>
</feature>
<evidence type="ECO:0000313" key="3">
    <source>
        <dbReference type="EMBL" id="KAE9590144.1"/>
    </source>
</evidence>
<dbReference type="OrthoDB" id="5835829at2759"/>